<dbReference type="Proteomes" id="UP001469553">
    <property type="component" value="Unassembled WGS sequence"/>
</dbReference>
<keyword evidence="12" id="KW-1185">Reference proteome</keyword>
<comment type="subcellular location">
    <subcellularLocation>
        <location evidence="1">Cell membrane</location>
    </subcellularLocation>
</comment>
<evidence type="ECO:0000256" key="2">
    <source>
        <dbReference type="ARBA" id="ARBA00022475"/>
    </source>
</evidence>
<dbReference type="PANTHER" id="PTHR19433">
    <property type="entry name" value="T-CELL RECEPTOR ALPHA CHAIN V REGION-RELATED"/>
    <property type="match status" value="1"/>
</dbReference>
<name>A0ABV0Y6N2_9TELE</name>
<feature type="compositionally biased region" description="Basic and acidic residues" evidence="8">
    <location>
        <begin position="300"/>
        <end position="310"/>
    </location>
</feature>
<evidence type="ECO:0000256" key="7">
    <source>
        <dbReference type="ARBA" id="ARBA00023180"/>
    </source>
</evidence>
<keyword evidence="4" id="KW-0391">Immunity</keyword>
<protein>
    <recommendedName>
        <fullName evidence="10">Ig-like domain-containing protein</fullName>
    </recommendedName>
</protein>
<dbReference type="PROSITE" id="PS50835">
    <property type="entry name" value="IG_LIKE"/>
    <property type="match status" value="2"/>
</dbReference>
<dbReference type="SMART" id="SM00409">
    <property type="entry name" value="IG"/>
    <property type="match status" value="2"/>
</dbReference>
<feature type="domain" description="Ig-like" evidence="10">
    <location>
        <begin position="37"/>
        <end position="116"/>
    </location>
</feature>
<dbReference type="InterPro" id="IPR013106">
    <property type="entry name" value="Ig_V-set"/>
</dbReference>
<evidence type="ECO:0000256" key="5">
    <source>
        <dbReference type="ARBA" id="ARBA00023136"/>
    </source>
</evidence>
<proteinExistence type="predicted"/>
<dbReference type="PANTHER" id="PTHR19433:SF133">
    <property type="entry name" value="IMMUNE-TYPE RECEPTOR 5 PRECURSOR-RELATED"/>
    <property type="match status" value="1"/>
</dbReference>
<evidence type="ECO:0000256" key="6">
    <source>
        <dbReference type="ARBA" id="ARBA00023157"/>
    </source>
</evidence>
<dbReference type="SMART" id="SM00406">
    <property type="entry name" value="IGv"/>
    <property type="match status" value="2"/>
</dbReference>
<evidence type="ECO:0000256" key="8">
    <source>
        <dbReference type="SAM" id="MobiDB-lite"/>
    </source>
</evidence>
<feature type="region of interest" description="Disordered" evidence="8">
    <location>
        <begin position="294"/>
        <end position="314"/>
    </location>
</feature>
<dbReference type="InterPro" id="IPR052051">
    <property type="entry name" value="TCR_complex_component"/>
</dbReference>
<dbReference type="SUPFAM" id="SSF48726">
    <property type="entry name" value="Immunoglobulin"/>
    <property type="match status" value="2"/>
</dbReference>
<evidence type="ECO:0000313" key="11">
    <source>
        <dbReference type="EMBL" id="MEQ2289424.1"/>
    </source>
</evidence>
<evidence type="ECO:0000313" key="12">
    <source>
        <dbReference type="Proteomes" id="UP001469553"/>
    </source>
</evidence>
<gene>
    <name evidence="11" type="ORF">AMECASPLE_032863</name>
</gene>
<evidence type="ECO:0000256" key="9">
    <source>
        <dbReference type="SAM" id="Phobius"/>
    </source>
</evidence>
<evidence type="ECO:0000256" key="1">
    <source>
        <dbReference type="ARBA" id="ARBA00004236"/>
    </source>
</evidence>
<evidence type="ECO:0000256" key="3">
    <source>
        <dbReference type="ARBA" id="ARBA00022729"/>
    </source>
</evidence>
<dbReference type="InterPro" id="IPR003599">
    <property type="entry name" value="Ig_sub"/>
</dbReference>
<comment type="caution">
    <text evidence="11">The sequence shown here is derived from an EMBL/GenBank/DDBJ whole genome shotgun (WGS) entry which is preliminary data.</text>
</comment>
<dbReference type="InterPro" id="IPR036179">
    <property type="entry name" value="Ig-like_dom_sf"/>
</dbReference>
<keyword evidence="9" id="KW-1133">Transmembrane helix</keyword>
<keyword evidence="6" id="KW-1015">Disulfide bond</keyword>
<dbReference type="Pfam" id="PF07686">
    <property type="entry name" value="V-set"/>
    <property type="match status" value="1"/>
</dbReference>
<evidence type="ECO:0000259" key="10">
    <source>
        <dbReference type="PROSITE" id="PS50835"/>
    </source>
</evidence>
<feature type="transmembrane region" description="Helical" evidence="9">
    <location>
        <begin position="253"/>
        <end position="277"/>
    </location>
</feature>
<dbReference type="InterPro" id="IPR013783">
    <property type="entry name" value="Ig-like_fold"/>
</dbReference>
<dbReference type="EMBL" id="JAHRIP010023150">
    <property type="protein sequence ID" value="MEQ2289424.1"/>
    <property type="molecule type" value="Genomic_DNA"/>
</dbReference>
<organism evidence="11 12">
    <name type="scientific">Ameca splendens</name>
    <dbReference type="NCBI Taxonomy" id="208324"/>
    <lineage>
        <taxon>Eukaryota</taxon>
        <taxon>Metazoa</taxon>
        <taxon>Chordata</taxon>
        <taxon>Craniata</taxon>
        <taxon>Vertebrata</taxon>
        <taxon>Euteleostomi</taxon>
        <taxon>Actinopterygii</taxon>
        <taxon>Neopterygii</taxon>
        <taxon>Teleostei</taxon>
        <taxon>Neoteleostei</taxon>
        <taxon>Acanthomorphata</taxon>
        <taxon>Ovalentaria</taxon>
        <taxon>Atherinomorphae</taxon>
        <taxon>Cyprinodontiformes</taxon>
        <taxon>Goodeidae</taxon>
        <taxon>Ameca</taxon>
    </lineage>
</organism>
<keyword evidence="7" id="KW-0325">Glycoprotein</keyword>
<reference evidence="11 12" key="1">
    <citation type="submission" date="2021-06" db="EMBL/GenBank/DDBJ databases">
        <authorList>
            <person name="Palmer J.M."/>
        </authorList>
    </citation>
    <scope>NUCLEOTIDE SEQUENCE [LARGE SCALE GENOMIC DNA]</scope>
    <source>
        <strain evidence="11 12">AS_MEX2019</strain>
        <tissue evidence="11">Muscle</tissue>
    </source>
</reference>
<evidence type="ECO:0000256" key="4">
    <source>
        <dbReference type="ARBA" id="ARBA00022859"/>
    </source>
</evidence>
<dbReference type="InterPro" id="IPR007110">
    <property type="entry name" value="Ig-like_dom"/>
</dbReference>
<sequence length="347" mass="39083">MIYCLTKDSVIMTLLWITLLLLHQGYTLVPVVTVELGQSVTLTCAFGRKYQSNTWLYWYKQSAGDTLKLIGMLQRTIIPKYGPDFSDSRFSITYVGDSSNLTILTTAQKDEGMYHCAELDTMESMWSGTYLSIKGNSKSTSTYTVVQQSTVSQTLQCSLLSDSENTTCSGDPSVFWFRARSDKSYPDFIYTEGEKAEKSEKRSDSQKRCIFNFSKNVSSSDAGTYYCAVATCGQILFANERDLQIDKTNEINVLVVTMVTIICLVISVIGNIVFICFRTQRSACERLKESSSSQRRRNFSQKENDTKGRPDLNYAALHFSEGRTSTGKKKRELMTEESVYSQVKGSV</sequence>
<accession>A0ABV0Y6N2</accession>
<keyword evidence="2" id="KW-1003">Cell membrane</keyword>
<keyword evidence="9" id="KW-0812">Transmembrane</keyword>
<dbReference type="Gene3D" id="2.60.40.10">
    <property type="entry name" value="Immunoglobulins"/>
    <property type="match status" value="2"/>
</dbReference>
<keyword evidence="5 9" id="KW-0472">Membrane</keyword>
<feature type="domain" description="Ig-like" evidence="10">
    <location>
        <begin position="149"/>
        <end position="244"/>
    </location>
</feature>
<keyword evidence="3" id="KW-0732">Signal</keyword>